<gene>
    <name evidence="2" type="ORF">A5708_06930</name>
</gene>
<accession>A0A1A2YIZ3</accession>
<reference evidence="2 3" key="1">
    <citation type="submission" date="2016-06" db="EMBL/GenBank/DDBJ databases">
        <authorList>
            <person name="Kjaerup R.B."/>
            <person name="Dalgaard T.S."/>
            <person name="Juul-Madsen H.R."/>
        </authorList>
    </citation>
    <scope>NUCLEOTIDE SEQUENCE [LARGE SCALE GENOMIC DNA]</scope>
    <source>
        <strain evidence="2 3">E1334</strain>
    </source>
</reference>
<evidence type="ECO:0000313" key="3">
    <source>
        <dbReference type="Proteomes" id="UP000091846"/>
    </source>
</evidence>
<feature type="compositionally biased region" description="Acidic residues" evidence="1">
    <location>
        <begin position="334"/>
        <end position="346"/>
    </location>
</feature>
<evidence type="ECO:0000256" key="1">
    <source>
        <dbReference type="SAM" id="MobiDB-lite"/>
    </source>
</evidence>
<protein>
    <recommendedName>
        <fullName evidence="4">DUF3027 domain-containing protein</fullName>
    </recommendedName>
</protein>
<evidence type="ECO:0008006" key="4">
    <source>
        <dbReference type="Google" id="ProtNLM"/>
    </source>
</evidence>
<sequence>MQKEDSATRPIEEPTVEYAVATAADWPEGLATVLTGAADQARAAVVEFSGPEMVGDYLGVGYEDPNTATHRFLAHLPGYQGWQWAVVVAAYPGADHATVSEVVLVPGPTALLAPEWVPWDQRVRPGDLSPGDLLAPAADDPRLVPGYTASGDPQVDETAAEIGLGRRWVMSAEGRAEAAERWRTGDYGPDSPMARSTKRVCRDCGFFLPLSGSLGALFGVCGNELSADGHIVDKLYGCGAHSDTPAPAGTGSPAYEPFDDGLLDVTQAPVEPSAPPAESAEASEARPEAEAAEQQPETAETQPEAVEETQPAAAETQPDAAGETAQAEPVSETPETEQQPETETPD</sequence>
<dbReference type="InterPro" id="IPR021391">
    <property type="entry name" value="DUF3027"/>
</dbReference>
<name>A0A1A2YIZ3_9MYCO</name>
<evidence type="ECO:0000313" key="2">
    <source>
        <dbReference type="EMBL" id="OBI37433.1"/>
    </source>
</evidence>
<dbReference type="OrthoDB" id="3210158at2"/>
<feature type="compositionally biased region" description="Low complexity" evidence="1">
    <location>
        <begin position="292"/>
        <end position="304"/>
    </location>
</feature>
<comment type="caution">
    <text evidence="2">The sequence shown here is derived from an EMBL/GenBank/DDBJ whole genome shotgun (WGS) entry which is preliminary data.</text>
</comment>
<feature type="region of interest" description="Disordered" evidence="1">
    <location>
        <begin position="266"/>
        <end position="346"/>
    </location>
</feature>
<dbReference type="Proteomes" id="UP000091846">
    <property type="component" value="Unassembled WGS sequence"/>
</dbReference>
<dbReference type="Pfam" id="PF11228">
    <property type="entry name" value="DUF3027"/>
    <property type="match status" value="1"/>
</dbReference>
<organism evidence="2 3">
    <name type="scientific">Mycobacterium colombiense</name>
    <dbReference type="NCBI Taxonomy" id="339268"/>
    <lineage>
        <taxon>Bacteria</taxon>
        <taxon>Bacillati</taxon>
        <taxon>Actinomycetota</taxon>
        <taxon>Actinomycetes</taxon>
        <taxon>Mycobacteriales</taxon>
        <taxon>Mycobacteriaceae</taxon>
        <taxon>Mycobacterium</taxon>
        <taxon>Mycobacterium avium complex (MAC)</taxon>
    </lineage>
</organism>
<dbReference type="AlphaFoldDB" id="A0A1A2YIZ3"/>
<proteinExistence type="predicted"/>
<dbReference type="EMBL" id="LZKI01000153">
    <property type="protein sequence ID" value="OBI37433.1"/>
    <property type="molecule type" value="Genomic_DNA"/>
</dbReference>